<dbReference type="PANTHER" id="PTHR45228">
    <property type="entry name" value="CYCLIC DI-GMP PHOSPHODIESTERASE TM_0186-RELATED"/>
    <property type="match status" value="1"/>
</dbReference>
<feature type="domain" description="HD-GYP" evidence="5">
    <location>
        <begin position="158"/>
        <end position="362"/>
    </location>
</feature>
<dbReference type="InterPro" id="IPR003607">
    <property type="entry name" value="HD/PDEase_dom"/>
</dbReference>
<gene>
    <name evidence="6" type="ORF">DW016_03160</name>
</gene>
<dbReference type="AlphaFoldDB" id="A0A3E3K6N9"/>
<dbReference type="PROSITE" id="PS51832">
    <property type="entry name" value="HD_GYP"/>
    <property type="match status" value="1"/>
</dbReference>
<dbReference type="Gene3D" id="1.10.3210.10">
    <property type="entry name" value="Hypothetical protein af1432"/>
    <property type="match status" value="1"/>
</dbReference>
<dbReference type="Pfam" id="PF00072">
    <property type="entry name" value="Response_reg"/>
    <property type="match status" value="1"/>
</dbReference>
<dbReference type="EMBL" id="QVLX01000001">
    <property type="protein sequence ID" value="RGE90329.1"/>
    <property type="molecule type" value="Genomic_DNA"/>
</dbReference>
<evidence type="ECO:0000259" key="5">
    <source>
        <dbReference type="PROSITE" id="PS51832"/>
    </source>
</evidence>
<comment type="function">
    <text evidence="2">May play the central regulatory role in sporulation. It may be an element of the effector pathway responsible for the activation of sporulation genes in response to nutritional stress. Spo0A may act in concert with spo0H (a sigma factor) to control the expression of some genes that are critical to the sporulation process.</text>
</comment>
<dbReference type="GO" id="GO:0000160">
    <property type="term" value="P:phosphorelay signal transduction system"/>
    <property type="evidence" value="ECO:0007669"/>
    <property type="project" value="InterPro"/>
</dbReference>
<dbReference type="Pfam" id="PF13487">
    <property type="entry name" value="HD_5"/>
    <property type="match status" value="1"/>
</dbReference>
<dbReference type="Proteomes" id="UP000261080">
    <property type="component" value="Unassembled WGS sequence"/>
</dbReference>
<proteinExistence type="predicted"/>
<evidence type="ECO:0000313" key="7">
    <source>
        <dbReference type="Proteomes" id="UP000261080"/>
    </source>
</evidence>
<evidence type="ECO:0000256" key="2">
    <source>
        <dbReference type="ARBA" id="ARBA00024867"/>
    </source>
</evidence>
<evidence type="ECO:0000256" key="1">
    <source>
        <dbReference type="ARBA" id="ARBA00018672"/>
    </source>
</evidence>
<organism evidence="6 7">
    <name type="scientific">Sellimonas intestinalis</name>
    <dbReference type="NCBI Taxonomy" id="1653434"/>
    <lineage>
        <taxon>Bacteria</taxon>
        <taxon>Bacillati</taxon>
        <taxon>Bacillota</taxon>
        <taxon>Clostridia</taxon>
        <taxon>Lachnospirales</taxon>
        <taxon>Lachnospiraceae</taxon>
        <taxon>Sellimonas</taxon>
    </lineage>
</organism>
<accession>A0A3E3K6N9</accession>
<dbReference type="PANTHER" id="PTHR45228:SF1">
    <property type="entry name" value="CYCLIC DI-GMP PHOSPHODIESTERASE TM_0186"/>
    <property type="match status" value="1"/>
</dbReference>
<dbReference type="RefSeq" id="WP_024732325.1">
    <property type="nucleotide sequence ID" value="NZ_CALBAT010000005.1"/>
</dbReference>
<feature type="domain" description="Response regulatory" evidence="4">
    <location>
        <begin position="14"/>
        <end position="131"/>
    </location>
</feature>
<evidence type="ECO:0000313" key="6">
    <source>
        <dbReference type="EMBL" id="RGE90329.1"/>
    </source>
</evidence>
<dbReference type="Gene3D" id="3.40.50.2300">
    <property type="match status" value="1"/>
</dbReference>
<reference evidence="6 7" key="1">
    <citation type="submission" date="2018-08" db="EMBL/GenBank/DDBJ databases">
        <title>A genome reference for cultivated species of the human gut microbiota.</title>
        <authorList>
            <person name="Zou Y."/>
            <person name="Xue W."/>
            <person name="Luo G."/>
        </authorList>
    </citation>
    <scope>NUCLEOTIDE SEQUENCE [LARGE SCALE GENOMIC DNA]</scope>
    <source>
        <strain evidence="6 7">AF37-2AT</strain>
    </source>
</reference>
<keyword evidence="7" id="KW-1185">Reference proteome</keyword>
<dbReference type="InterPro" id="IPR037522">
    <property type="entry name" value="HD_GYP_dom"/>
</dbReference>
<dbReference type="SMART" id="SM00448">
    <property type="entry name" value="REC"/>
    <property type="match status" value="1"/>
</dbReference>
<dbReference type="GeneID" id="97192421"/>
<dbReference type="InterPro" id="IPR052020">
    <property type="entry name" value="Cyclic_di-GMP/3'3'-cGAMP_PDE"/>
</dbReference>
<dbReference type="OrthoDB" id="9804747at2"/>
<dbReference type="SUPFAM" id="SSF109604">
    <property type="entry name" value="HD-domain/PDEase-like"/>
    <property type="match status" value="1"/>
</dbReference>
<name>A0A3E3K6N9_9FIRM</name>
<dbReference type="InterPro" id="IPR001789">
    <property type="entry name" value="Sig_transdc_resp-reg_receiver"/>
</dbReference>
<dbReference type="CDD" id="cd00077">
    <property type="entry name" value="HDc"/>
    <property type="match status" value="1"/>
</dbReference>
<protein>
    <recommendedName>
        <fullName evidence="1">Stage 0 sporulation protein A homolog</fullName>
    </recommendedName>
</protein>
<keyword evidence="3" id="KW-0597">Phosphoprotein</keyword>
<comment type="caution">
    <text evidence="6">The sequence shown here is derived from an EMBL/GenBank/DDBJ whole genome shotgun (WGS) entry which is preliminary data.</text>
</comment>
<dbReference type="PROSITE" id="PS50110">
    <property type="entry name" value="RESPONSE_REGULATORY"/>
    <property type="match status" value="1"/>
</dbReference>
<evidence type="ECO:0000259" key="4">
    <source>
        <dbReference type="PROSITE" id="PS50110"/>
    </source>
</evidence>
<evidence type="ECO:0000256" key="3">
    <source>
        <dbReference type="PROSITE-ProRule" id="PRU00169"/>
    </source>
</evidence>
<feature type="modified residue" description="4-aspartylphosphate" evidence="3">
    <location>
        <position position="64"/>
    </location>
</feature>
<dbReference type="SUPFAM" id="SSF52172">
    <property type="entry name" value="CheY-like"/>
    <property type="match status" value="1"/>
</dbReference>
<sequence>MNLQEDGQTEEKTAILIVDDNEINRMILSETFRDQDKILEAENGKEALDLIRREPGGISAILLDIVMPEMDGLELLEILYKDGLTESIPVFLITADSSEQNTQRGYQLGAMDIIEKPIVPYFVKKRVGSVVELFHARKRLSNTVHKQHQRLLAQEMEIYELNNAIIETLSTAIEFRSGESGAHVKRIRELTGLFLRRLMEIRPEKYQFSEDEIEMISLASIMHDVGKIAIPDHILNKPGKLTKEEFEVMKQHTLKGCDLLCQIPKYHQNPLYQYAYDICRHHHERWDGKGYPDALKGDETTIWSQVVALADVYDALTNERVYKPAYSAEKAASMIVGGECGCFNPELLECLTFILKETGGSI</sequence>
<dbReference type="InterPro" id="IPR011006">
    <property type="entry name" value="CheY-like_superfamily"/>
</dbReference>